<protein>
    <submittedName>
        <fullName evidence="1">Uncharacterized protein</fullName>
    </submittedName>
</protein>
<sequence>MEVLLGLATQRQQGLMDNDATTLNTNHFQPLHPCLVGLQTRPRDVLTVDRKHPHAKRLYT</sequence>
<dbReference type="Proteomes" id="UP000474175">
    <property type="component" value="Unassembled WGS sequence"/>
</dbReference>
<keyword evidence="2" id="KW-1185">Reference proteome</keyword>
<name>A0A6L9LH45_9BACT</name>
<dbReference type="EMBL" id="JAAFZH010000016">
    <property type="protein sequence ID" value="NDU98243.1"/>
    <property type="molecule type" value="Genomic_DNA"/>
</dbReference>
<reference evidence="1 2" key="1">
    <citation type="submission" date="2020-02" db="EMBL/GenBank/DDBJ databases">
        <title>Draft genome sequence of two Spirosoma agri KCTC 52727 and Spirosoma terrae KCTC 52035.</title>
        <authorList>
            <person name="Rojas J."/>
            <person name="Ambika Manirajan B."/>
            <person name="Suarez C."/>
            <person name="Ratering S."/>
            <person name="Schnell S."/>
        </authorList>
    </citation>
    <scope>NUCLEOTIDE SEQUENCE [LARGE SCALE GENOMIC DNA]</scope>
    <source>
        <strain evidence="1 2">KCTC 52035</strain>
    </source>
</reference>
<dbReference type="AlphaFoldDB" id="A0A6L9LH45"/>
<dbReference type="RefSeq" id="WP_163954380.1">
    <property type="nucleotide sequence ID" value="NZ_JAAFZH010000016.1"/>
</dbReference>
<evidence type="ECO:0000313" key="2">
    <source>
        <dbReference type="Proteomes" id="UP000474175"/>
    </source>
</evidence>
<gene>
    <name evidence="1" type="ORF">GK108_25385</name>
</gene>
<accession>A0A6L9LH45</accession>
<evidence type="ECO:0000313" key="1">
    <source>
        <dbReference type="EMBL" id="NDU98243.1"/>
    </source>
</evidence>
<organism evidence="1 2">
    <name type="scientific">Spirosoma terrae</name>
    <dbReference type="NCBI Taxonomy" id="1968276"/>
    <lineage>
        <taxon>Bacteria</taxon>
        <taxon>Pseudomonadati</taxon>
        <taxon>Bacteroidota</taxon>
        <taxon>Cytophagia</taxon>
        <taxon>Cytophagales</taxon>
        <taxon>Cytophagaceae</taxon>
        <taxon>Spirosoma</taxon>
    </lineage>
</organism>
<comment type="caution">
    <text evidence="1">The sequence shown here is derived from an EMBL/GenBank/DDBJ whole genome shotgun (WGS) entry which is preliminary data.</text>
</comment>
<proteinExistence type="predicted"/>